<evidence type="ECO:0000313" key="5">
    <source>
        <dbReference type="EMBL" id="KEP26096.1"/>
    </source>
</evidence>
<feature type="transmembrane region" description="Helical" evidence="3">
    <location>
        <begin position="263"/>
        <end position="281"/>
    </location>
</feature>
<name>A0A081LA20_9BACI</name>
<sequence length="339" mass="39687">MTSSRDSYFDNAKFLLIFLVVFGHLLRSFIHDNDWLLYLYKFIYTFHMPAFILVSGFFAKGFRQPGFMKKVAVKLIIPYLIFQVIYSVYYYLLQDQSMSNLNPIDPQWSLWFLISLFFWNLLLIPFSKLPFHWAMIVSLSIALLVGYVDSISNTLSLSRTFVFLPMFLAGFYLKKQHFEFIRTSKGKITALFVLMGVFMFCYFYEFDYSFLFGSQSYSSLGDEGLIAAMKRMAWYLLAFGATFSFFALVPTRRFFFTKWGTRTLYVYLLHGFVIKLLRTTWFDDWALNAASVLILLLLTILLTFTLSSTFVKTVAQPVIELKMTNLMRTITGKQSSYIK</sequence>
<dbReference type="AlphaFoldDB" id="A0A081LA20"/>
<dbReference type="eggNOG" id="COG3594">
    <property type="taxonomic scope" value="Bacteria"/>
</dbReference>
<dbReference type="InterPro" id="IPR052734">
    <property type="entry name" value="Nod_factor_acetyltransferase"/>
</dbReference>
<feature type="transmembrane region" description="Helical" evidence="3">
    <location>
        <begin position="154"/>
        <end position="173"/>
    </location>
</feature>
<dbReference type="Proteomes" id="UP000028091">
    <property type="component" value="Unassembled WGS sequence"/>
</dbReference>
<gene>
    <name evidence="5" type="ORF">BA70_03525</name>
</gene>
<keyword evidence="6" id="KW-1185">Reference proteome</keyword>
<feature type="transmembrane region" description="Helical" evidence="3">
    <location>
        <begin position="287"/>
        <end position="306"/>
    </location>
</feature>
<keyword evidence="3" id="KW-0812">Transmembrane</keyword>
<feature type="transmembrane region" description="Helical" evidence="3">
    <location>
        <begin position="42"/>
        <end position="59"/>
    </location>
</feature>
<feature type="transmembrane region" description="Helical" evidence="3">
    <location>
        <begin position="232"/>
        <end position="251"/>
    </location>
</feature>
<feature type="transmembrane region" description="Helical" evidence="3">
    <location>
        <begin position="131"/>
        <end position="148"/>
    </location>
</feature>
<comment type="caution">
    <text evidence="5">The sequence shown here is derived from an EMBL/GenBank/DDBJ whole genome shotgun (WGS) entry which is preliminary data.</text>
</comment>
<keyword evidence="5" id="KW-0808">Transferase</keyword>
<dbReference type="EMBL" id="JOTP01000012">
    <property type="protein sequence ID" value="KEP26096.1"/>
    <property type="molecule type" value="Genomic_DNA"/>
</dbReference>
<evidence type="ECO:0000256" key="2">
    <source>
        <dbReference type="ARBA" id="ARBA00007400"/>
    </source>
</evidence>
<organism evidence="5 6">
    <name type="scientific">Bacillus zhangzhouensis</name>
    <dbReference type="NCBI Taxonomy" id="1178540"/>
    <lineage>
        <taxon>Bacteria</taxon>
        <taxon>Bacillati</taxon>
        <taxon>Bacillota</taxon>
        <taxon>Bacilli</taxon>
        <taxon>Bacillales</taxon>
        <taxon>Bacillaceae</taxon>
        <taxon>Bacillus</taxon>
    </lineage>
</organism>
<feature type="transmembrane region" description="Helical" evidence="3">
    <location>
        <begin position="108"/>
        <end position="124"/>
    </location>
</feature>
<protein>
    <submittedName>
        <fullName evidence="5">Acyltransferase</fullName>
    </submittedName>
</protein>
<keyword evidence="3" id="KW-1133">Transmembrane helix</keyword>
<keyword evidence="5" id="KW-0012">Acyltransferase</keyword>
<evidence type="ECO:0000256" key="3">
    <source>
        <dbReference type="SAM" id="Phobius"/>
    </source>
</evidence>
<comment type="subcellular location">
    <subcellularLocation>
        <location evidence="1">Membrane</location>
    </subcellularLocation>
</comment>
<keyword evidence="3" id="KW-0472">Membrane</keyword>
<feature type="transmembrane region" description="Helical" evidence="3">
    <location>
        <begin position="188"/>
        <end position="212"/>
    </location>
</feature>
<feature type="transmembrane region" description="Helical" evidence="3">
    <location>
        <begin position="71"/>
        <end position="92"/>
    </location>
</feature>
<reference evidence="5 6" key="1">
    <citation type="submission" date="2012-09" db="EMBL/GenBank/DDBJ databases">
        <title>Genome Sequence of Bacillus sp. DW5-4.</title>
        <authorList>
            <person name="Lai Q."/>
            <person name="Liu Y."/>
            <person name="Shao Z."/>
        </authorList>
    </citation>
    <scope>NUCLEOTIDE SEQUENCE [LARGE SCALE GENOMIC DNA]</scope>
    <source>
        <strain evidence="5 6">DW5-4</strain>
    </source>
</reference>
<dbReference type="RefSeq" id="WP_034322132.1">
    <property type="nucleotide sequence ID" value="NZ_JBCMYH010000020.1"/>
</dbReference>
<comment type="similarity">
    <text evidence="2">Belongs to the acyltransferase 3 family.</text>
</comment>
<dbReference type="PANTHER" id="PTHR37312">
    <property type="entry name" value="MEMBRANE-BOUND ACYLTRANSFERASE YKRP-RELATED"/>
    <property type="match status" value="1"/>
</dbReference>
<evidence type="ECO:0000313" key="6">
    <source>
        <dbReference type="Proteomes" id="UP000028091"/>
    </source>
</evidence>
<evidence type="ECO:0000259" key="4">
    <source>
        <dbReference type="Pfam" id="PF01757"/>
    </source>
</evidence>
<accession>A0A081LA20</accession>
<feature type="transmembrane region" description="Helical" evidence="3">
    <location>
        <begin position="12"/>
        <end position="30"/>
    </location>
</feature>
<dbReference type="Pfam" id="PF01757">
    <property type="entry name" value="Acyl_transf_3"/>
    <property type="match status" value="1"/>
</dbReference>
<dbReference type="GO" id="GO:0016747">
    <property type="term" value="F:acyltransferase activity, transferring groups other than amino-acyl groups"/>
    <property type="evidence" value="ECO:0007669"/>
    <property type="project" value="InterPro"/>
</dbReference>
<dbReference type="OrthoDB" id="6623990at2"/>
<dbReference type="PANTHER" id="PTHR37312:SF1">
    <property type="entry name" value="MEMBRANE-BOUND ACYLTRANSFERASE YKRP-RELATED"/>
    <property type="match status" value="1"/>
</dbReference>
<feature type="domain" description="Acyltransferase 3" evidence="4">
    <location>
        <begin position="7"/>
        <end position="306"/>
    </location>
</feature>
<dbReference type="InterPro" id="IPR002656">
    <property type="entry name" value="Acyl_transf_3_dom"/>
</dbReference>
<evidence type="ECO:0000256" key="1">
    <source>
        <dbReference type="ARBA" id="ARBA00004370"/>
    </source>
</evidence>
<proteinExistence type="inferred from homology"/>